<dbReference type="Pfam" id="PF01541">
    <property type="entry name" value="GIY-YIG"/>
    <property type="match status" value="1"/>
</dbReference>
<evidence type="ECO:0000256" key="8">
    <source>
        <dbReference type="ARBA" id="ARBA00023172"/>
    </source>
</evidence>
<comment type="similarity">
    <text evidence="11">Belongs to the SLX1 family.</text>
</comment>
<name>A0A516AG67_LINPO</name>
<evidence type="ECO:0000256" key="10">
    <source>
        <dbReference type="ARBA" id="ARBA00023242"/>
    </source>
</evidence>
<comment type="cofactor">
    <cofactor evidence="11">
        <name>a divalent metal cation</name>
        <dbReference type="ChEBI" id="CHEBI:60240"/>
    </cofactor>
</comment>
<reference evidence="17" key="1">
    <citation type="journal article" date="2019" name="Microorganisms">
        <title>DNA Damage Response Pathways in Dinoflagellates.</title>
        <authorList>
            <person name="Li C."/>
            <person name="Wong J."/>
        </authorList>
    </citation>
    <scope>NUCLEOTIDE SEQUENCE</scope>
</reference>
<feature type="domain" description="GIY-YIG" evidence="16">
    <location>
        <begin position="3"/>
        <end position="89"/>
    </location>
</feature>
<evidence type="ECO:0000256" key="13">
    <source>
        <dbReference type="SAM" id="MobiDB-lite"/>
    </source>
</evidence>
<dbReference type="EMBL" id="MN125830">
    <property type="protein sequence ID" value="QDO16297.1"/>
    <property type="molecule type" value="mRNA"/>
</dbReference>
<dbReference type="SUPFAM" id="SSF57903">
    <property type="entry name" value="FYVE/PHD zinc finger"/>
    <property type="match status" value="1"/>
</dbReference>
<evidence type="ECO:0000313" key="17">
    <source>
        <dbReference type="EMBL" id="QDO16297.1"/>
    </source>
</evidence>
<dbReference type="SMART" id="SM00249">
    <property type="entry name" value="PHD"/>
    <property type="match status" value="1"/>
</dbReference>
<keyword evidence="3 11" id="KW-0255">Endonuclease</keyword>
<dbReference type="GO" id="GO:0006281">
    <property type="term" value="P:DNA repair"/>
    <property type="evidence" value="ECO:0007669"/>
    <property type="project" value="UniProtKB-UniRule"/>
</dbReference>
<dbReference type="CDD" id="cd10455">
    <property type="entry name" value="GIY-YIG_SLX1"/>
    <property type="match status" value="1"/>
</dbReference>
<evidence type="ECO:0000256" key="1">
    <source>
        <dbReference type="ARBA" id="ARBA00022722"/>
    </source>
</evidence>
<feature type="domain" description="PHD-type" evidence="14">
    <location>
        <begin position="181"/>
        <end position="238"/>
    </location>
</feature>
<comment type="subunit">
    <text evidence="11">Forms a heterodimer with a member of the SLX4 family.</text>
</comment>
<dbReference type="EC" id="3.1.-.-" evidence="11"/>
<dbReference type="InterPro" id="IPR001841">
    <property type="entry name" value="Znf_RING"/>
</dbReference>
<evidence type="ECO:0000256" key="6">
    <source>
        <dbReference type="ARBA" id="ARBA00022801"/>
    </source>
</evidence>
<keyword evidence="4 11" id="KW-0227">DNA damage</keyword>
<protein>
    <recommendedName>
        <fullName evidence="11">Structure-specific endonuclease subunit SLX1 homolog</fullName>
        <ecNumber evidence="11">3.1.-.-</ecNumber>
    </recommendedName>
</protein>
<keyword evidence="7" id="KW-0862">Zinc</keyword>
<dbReference type="GO" id="GO:0008270">
    <property type="term" value="F:zinc ion binding"/>
    <property type="evidence" value="ECO:0007669"/>
    <property type="project" value="UniProtKB-KW"/>
</dbReference>
<comment type="function">
    <text evidence="11">Catalytic subunit of a heterodimeric structure-specific endonuclease that resolves DNA secondary structures generated during DNA repair and recombination. Has endonuclease activity towards branched DNA substrates, introducing single-strand cuts in duplex DNA close to junctions with ss-DNA.</text>
</comment>
<dbReference type="PROSITE" id="PS50016">
    <property type="entry name" value="ZF_PHD_2"/>
    <property type="match status" value="1"/>
</dbReference>
<dbReference type="GO" id="GO:0017108">
    <property type="term" value="F:5'-flap endonuclease activity"/>
    <property type="evidence" value="ECO:0007669"/>
    <property type="project" value="InterPro"/>
</dbReference>
<evidence type="ECO:0000256" key="4">
    <source>
        <dbReference type="ARBA" id="ARBA00022763"/>
    </source>
</evidence>
<dbReference type="InterPro" id="IPR013083">
    <property type="entry name" value="Znf_RING/FYVE/PHD"/>
</dbReference>
<dbReference type="PROSITE" id="PS50164">
    <property type="entry name" value="GIY_YIG"/>
    <property type="match status" value="1"/>
</dbReference>
<dbReference type="HAMAP" id="MF_03100">
    <property type="entry name" value="Endonuc_su_Slx1"/>
    <property type="match status" value="1"/>
</dbReference>
<feature type="region of interest" description="Disordered" evidence="13">
    <location>
        <begin position="262"/>
        <end position="281"/>
    </location>
</feature>
<evidence type="ECO:0000259" key="14">
    <source>
        <dbReference type="PROSITE" id="PS50016"/>
    </source>
</evidence>
<dbReference type="Gene3D" id="3.30.40.10">
    <property type="entry name" value="Zinc/RING finger domain, C3HC4 (zinc finger)"/>
    <property type="match status" value="1"/>
</dbReference>
<dbReference type="InterPro" id="IPR011011">
    <property type="entry name" value="Znf_FYVE_PHD"/>
</dbReference>
<dbReference type="InterPro" id="IPR001965">
    <property type="entry name" value="Znf_PHD"/>
</dbReference>
<evidence type="ECO:0000256" key="9">
    <source>
        <dbReference type="ARBA" id="ARBA00023204"/>
    </source>
</evidence>
<comment type="subcellular location">
    <subcellularLocation>
        <location evidence="11">Nucleus</location>
    </subcellularLocation>
</comment>
<proteinExistence type="evidence at transcript level"/>
<keyword evidence="10 11" id="KW-0539">Nucleus</keyword>
<dbReference type="InterPro" id="IPR035901">
    <property type="entry name" value="GIY-YIG_endonuc_sf"/>
</dbReference>
<dbReference type="Gene3D" id="3.40.1440.10">
    <property type="entry name" value="GIY-YIG endonuclease"/>
    <property type="match status" value="1"/>
</dbReference>
<comment type="caution">
    <text evidence="11">Lacks conserved residue(s) required for the propagation of feature annotation.</text>
</comment>
<dbReference type="SUPFAM" id="SSF82771">
    <property type="entry name" value="GIY-YIG endonuclease"/>
    <property type="match status" value="1"/>
</dbReference>
<keyword evidence="2" id="KW-0479">Metal-binding</keyword>
<evidence type="ECO:0000256" key="3">
    <source>
        <dbReference type="ARBA" id="ARBA00022759"/>
    </source>
</evidence>
<sequence length="421" mass="45624">MEAFYGCYLLESLKQQQQTYIGFTVDPRRRLRQHNGEITMGAWKTKRWRPWKMVLCVYGFPNRIAALQFEFAWQHPAICRHVRGPTEQLGFVQKTRKGRQRVVLGAKRNVQVLLEMLQASPYCGMPLHVHILDQGAYWQMIPKLPAVQRLPKHITMTHGSFDDLEHVCAELMMAMQQPVVGTSCSACGEAFRPQDRLVSCPGCEQPFHVSCAAQAFLGPTGTQLMPRESAACPVCKHATDWPTLVRSARRLSEVALAEAGEAASARPGCQEGDVSDSDGTATDAALAGTELAVAAENAVRPAAPPRTACGTSAELDCPSFVLDSDDDERIAPPAADRVGHEAVRRAVAAKCRGRRAGKVQGEAKRPVAGPGIGGADAACAARSPQPDVAVATIDGTDADEGDSLRSRLFKRRRGDASVFGI</sequence>
<evidence type="ECO:0000256" key="5">
    <source>
        <dbReference type="ARBA" id="ARBA00022771"/>
    </source>
</evidence>
<evidence type="ECO:0000256" key="12">
    <source>
        <dbReference type="PROSITE-ProRule" id="PRU00175"/>
    </source>
</evidence>
<keyword evidence="8 11" id="KW-0233">DNA recombination</keyword>
<keyword evidence="1 11" id="KW-0540">Nuclease</keyword>
<dbReference type="Pfam" id="PF21202">
    <property type="entry name" value="SLX1_C"/>
    <property type="match status" value="1"/>
</dbReference>
<dbReference type="PROSITE" id="PS50089">
    <property type="entry name" value="ZF_RING_2"/>
    <property type="match status" value="1"/>
</dbReference>
<dbReference type="PANTHER" id="PTHR20208">
    <property type="entry name" value="STRUCTURE-SPECIFIC ENDONUCLEASE SUBUNIT SLX1"/>
    <property type="match status" value="1"/>
</dbReference>
<dbReference type="InterPro" id="IPR050381">
    <property type="entry name" value="SLX1_endonuclease"/>
</dbReference>
<accession>A0A516AG67</accession>
<dbReference type="CDD" id="cd15489">
    <property type="entry name" value="PHD_SF"/>
    <property type="match status" value="1"/>
</dbReference>
<dbReference type="InterPro" id="IPR027520">
    <property type="entry name" value="Slx1"/>
</dbReference>
<evidence type="ECO:0000259" key="16">
    <source>
        <dbReference type="PROSITE" id="PS50164"/>
    </source>
</evidence>
<keyword evidence="9 11" id="KW-0234">DNA repair</keyword>
<dbReference type="InterPro" id="IPR000305">
    <property type="entry name" value="GIY-YIG_endonuc"/>
</dbReference>
<dbReference type="InterPro" id="IPR019787">
    <property type="entry name" value="Znf_PHD-finger"/>
</dbReference>
<evidence type="ECO:0000256" key="7">
    <source>
        <dbReference type="ARBA" id="ARBA00022833"/>
    </source>
</evidence>
<dbReference type="GO" id="GO:0033557">
    <property type="term" value="C:Slx1-Slx4 complex"/>
    <property type="evidence" value="ECO:0007669"/>
    <property type="project" value="UniProtKB-UniRule"/>
</dbReference>
<feature type="domain" description="RING-type" evidence="15">
    <location>
        <begin position="184"/>
        <end position="236"/>
    </location>
</feature>
<dbReference type="AlphaFoldDB" id="A0A516AG67"/>
<keyword evidence="6 11" id="KW-0378">Hydrolase</keyword>
<organism evidence="17">
    <name type="scientific">Lingulaulax polyedra</name>
    <name type="common">Dinoflagellate</name>
    <name type="synonym">Lingulodinium polyedra</name>
    <dbReference type="NCBI Taxonomy" id="160621"/>
    <lineage>
        <taxon>Eukaryota</taxon>
        <taxon>Sar</taxon>
        <taxon>Alveolata</taxon>
        <taxon>Dinophyceae</taxon>
        <taxon>Gonyaulacales</taxon>
        <taxon>Lingulodiniaceae</taxon>
        <taxon>Lingulaulax</taxon>
    </lineage>
</organism>
<keyword evidence="5 12" id="KW-0863">Zinc-finger</keyword>
<evidence type="ECO:0000256" key="11">
    <source>
        <dbReference type="HAMAP-Rule" id="MF_03100"/>
    </source>
</evidence>
<evidence type="ECO:0000256" key="2">
    <source>
        <dbReference type="ARBA" id="ARBA00022723"/>
    </source>
</evidence>
<dbReference type="GO" id="GO:0006310">
    <property type="term" value="P:DNA recombination"/>
    <property type="evidence" value="ECO:0007669"/>
    <property type="project" value="UniProtKB-UniRule"/>
</dbReference>
<dbReference type="InterPro" id="IPR048749">
    <property type="entry name" value="SLX1_C"/>
</dbReference>
<evidence type="ECO:0000259" key="15">
    <source>
        <dbReference type="PROSITE" id="PS50089"/>
    </source>
</evidence>